<dbReference type="RefSeq" id="WP_179490308.1">
    <property type="nucleotide sequence ID" value="NZ_JACCCW010000002.1"/>
</dbReference>
<keyword evidence="7" id="KW-1185">Reference proteome</keyword>
<reference evidence="6 7" key="1">
    <citation type="submission" date="2020-07" db="EMBL/GenBank/DDBJ databases">
        <title>Genomic Encyclopedia of Type Strains, Phase IV (KMG-V): Genome sequencing to study the core and pangenomes of soil and plant-associated prokaryotes.</title>
        <authorList>
            <person name="Whitman W."/>
        </authorList>
    </citation>
    <scope>NUCLEOTIDE SEQUENCE [LARGE SCALE GENOMIC DNA]</scope>
    <source>
        <strain evidence="6 7">X4EP2</strain>
    </source>
</reference>
<evidence type="ECO:0000313" key="6">
    <source>
        <dbReference type="EMBL" id="NYF79559.1"/>
    </source>
</evidence>
<dbReference type="AlphaFoldDB" id="A0A7Y9PGY7"/>
<protein>
    <recommendedName>
        <fullName evidence="4">Malonate decarboxylase acyl carrier protein</fullName>
    </recommendedName>
</protein>
<sequence length="102" mass="11520">MTEHIDLSFPAEETIQRQAHVGVVASGDLEVLLEPLDGESAEVRVHTNVTGHRMTWEALLERFFSRYPYALRLEIRDHGATPGMVWLRLEQAVELAGKEAHS</sequence>
<feature type="modified residue" description="O-(phosphoribosyl dephospho-coenzyme A)serine" evidence="5">
    <location>
        <position position="26"/>
    </location>
</feature>
<evidence type="ECO:0000313" key="7">
    <source>
        <dbReference type="Proteomes" id="UP000589520"/>
    </source>
</evidence>
<accession>A0A7Y9PGY7</accession>
<keyword evidence="2" id="KW-0963">Cytoplasm</keyword>
<evidence type="ECO:0000256" key="3">
    <source>
        <dbReference type="ARBA" id="ARBA00022553"/>
    </source>
</evidence>
<name>A0A7Y9PGY7_9BACT</name>
<comment type="PTM">
    <text evidence="5">Covalently binds the prosthetic group of malonate decarboxylase.</text>
</comment>
<evidence type="ECO:0000256" key="4">
    <source>
        <dbReference type="NCBIfam" id="TIGR03130"/>
    </source>
</evidence>
<comment type="caution">
    <text evidence="6">The sequence shown here is derived from an EMBL/GenBank/DDBJ whole genome shotgun (WGS) entry which is preliminary data.</text>
</comment>
<dbReference type="NCBIfam" id="TIGR03130">
    <property type="entry name" value="malonate_delta"/>
    <property type="match status" value="1"/>
</dbReference>
<dbReference type="Proteomes" id="UP000589520">
    <property type="component" value="Unassembled WGS sequence"/>
</dbReference>
<organism evidence="6 7">
    <name type="scientific">Granulicella arctica</name>
    <dbReference type="NCBI Taxonomy" id="940613"/>
    <lineage>
        <taxon>Bacteria</taxon>
        <taxon>Pseudomonadati</taxon>
        <taxon>Acidobacteriota</taxon>
        <taxon>Terriglobia</taxon>
        <taxon>Terriglobales</taxon>
        <taxon>Acidobacteriaceae</taxon>
        <taxon>Granulicella</taxon>
    </lineage>
</organism>
<dbReference type="EMBL" id="JACCCW010000002">
    <property type="protein sequence ID" value="NYF79559.1"/>
    <property type="molecule type" value="Genomic_DNA"/>
</dbReference>
<dbReference type="GO" id="GO:0005737">
    <property type="term" value="C:cytoplasm"/>
    <property type="evidence" value="ECO:0007669"/>
    <property type="project" value="UniProtKB-SubCell"/>
</dbReference>
<keyword evidence="3 5" id="KW-0597">Phosphoprotein</keyword>
<comment type="subcellular location">
    <subcellularLocation>
        <location evidence="1">Cytoplasm</location>
    </subcellularLocation>
</comment>
<dbReference type="Pfam" id="PF06857">
    <property type="entry name" value="ACP"/>
    <property type="match status" value="1"/>
</dbReference>
<evidence type="ECO:0000256" key="2">
    <source>
        <dbReference type="ARBA" id="ARBA00022490"/>
    </source>
</evidence>
<evidence type="ECO:0000256" key="5">
    <source>
        <dbReference type="PIRSR" id="PIRSR609662-50"/>
    </source>
</evidence>
<dbReference type="HAMAP" id="MF_00710">
    <property type="entry name" value="Malonate_deCO2ase_dsu"/>
    <property type="match status" value="1"/>
</dbReference>
<gene>
    <name evidence="6" type="ORF">HDF17_001879</name>
</gene>
<dbReference type="InterPro" id="IPR023439">
    <property type="entry name" value="Mal_deCO2ase/Cit_lyase_ACP"/>
</dbReference>
<evidence type="ECO:0000256" key="1">
    <source>
        <dbReference type="ARBA" id="ARBA00004496"/>
    </source>
</evidence>
<dbReference type="InterPro" id="IPR009662">
    <property type="entry name" value="Malonate_deCO2ase_dsu"/>
</dbReference>
<proteinExistence type="inferred from homology"/>